<evidence type="ECO:0000313" key="2">
    <source>
        <dbReference type="EMBL" id="RMI31430.1"/>
    </source>
</evidence>
<dbReference type="GO" id="GO:0004806">
    <property type="term" value="F:triacylglycerol lipase activity"/>
    <property type="evidence" value="ECO:0007669"/>
    <property type="project" value="InterPro"/>
</dbReference>
<dbReference type="EMBL" id="RFFH01000007">
    <property type="protein sequence ID" value="RMI31430.1"/>
    <property type="molecule type" value="Genomic_DNA"/>
</dbReference>
<evidence type="ECO:0000313" key="3">
    <source>
        <dbReference type="Proteomes" id="UP000279275"/>
    </source>
</evidence>
<dbReference type="SUPFAM" id="SSF53474">
    <property type="entry name" value="alpha/beta-Hydrolases"/>
    <property type="match status" value="1"/>
</dbReference>
<dbReference type="PANTHER" id="PTHR34853:SF1">
    <property type="entry name" value="LIPASE 5"/>
    <property type="match status" value="1"/>
</dbReference>
<feature type="signal peptide" evidence="1">
    <location>
        <begin position="1"/>
        <end position="31"/>
    </location>
</feature>
<dbReference type="InterPro" id="IPR029058">
    <property type="entry name" value="AB_hydrolase_fold"/>
</dbReference>
<evidence type="ECO:0000256" key="1">
    <source>
        <dbReference type="SAM" id="SignalP"/>
    </source>
</evidence>
<dbReference type="Gene3D" id="1.10.260.130">
    <property type="match status" value="1"/>
</dbReference>
<organism evidence="2 3">
    <name type="scientific">Nocardia stercoris</name>
    <dbReference type="NCBI Taxonomy" id="2483361"/>
    <lineage>
        <taxon>Bacteria</taxon>
        <taxon>Bacillati</taxon>
        <taxon>Actinomycetota</taxon>
        <taxon>Actinomycetes</taxon>
        <taxon>Mycobacteriales</taxon>
        <taxon>Nocardiaceae</taxon>
        <taxon>Nocardia</taxon>
    </lineage>
</organism>
<dbReference type="Proteomes" id="UP000279275">
    <property type="component" value="Unassembled WGS sequence"/>
</dbReference>
<feature type="chain" id="PRO_5018327638" evidence="1">
    <location>
        <begin position="32"/>
        <end position="404"/>
    </location>
</feature>
<keyword evidence="1" id="KW-0732">Signal</keyword>
<dbReference type="AlphaFoldDB" id="A0A3M2L3Z1"/>
<dbReference type="Pfam" id="PF03583">
    <property type="entry name" value="LIP"/>
    <property type="match status" value="1"/>
</dbReference>
<protein>
    <submittedName>
        <fullName evidence="2">Lipase</fullName>
    </submittedName>
</protein>
<dbReference type="GO" id="GO:0016042">
    <property type="term" value="P:lipid catabolic process"/>
    <property type="evidence" value="ECO:0007669"/>
    <property type="project" value="InterPro"/>
</dbReference>
<keyword evidence="3" id="KW-1185">Reference proteome</keyword>
<dbReference type="Gene3D" id="3.40.50.1820">
    <property type="entry name" value="alpha/beta hydrolase"/>
    <property type="match status" value="1"/>
</dbReference>
<sequence>MAFKRTVVHGLAGVLGGLALAVAPTTVPATAEAVYPAPDPDPFYWTPGNIGDYAPGDVIDSRVQPGIPLLPGTTVTLVKFRSNDSHGNPIAATTTVLTPFNHAANTPLISYQAFINGLGPQCAVSHTISGYDPINGVREMPLFNVWLARGFAVALPDHEGPQFALGAGRLGGQITLDGVRAVHRTGSLGLGGSPTVLAGYSAGGLATAWAAALQPAYAPDLQLAGAVVGGVPANLDEMVQRAGPAVDAGFGMAMAAALGLEREYPQMNVSSRLTAAGRQAAAALTNACIGQILASGPGHTVTEYATDTGILSDPAIRGVLQDNSVELYGGAPATPILEWHAPNDEFLPDDAISRTDQHWCAAGNPVLSVRPAIPEHIATFIAGFPGMMAWIEARFDGLPPLSNC</sequence>
<proteinExistence type="predicted"/>
<dbReference type="PANTHER" id="PTHR34853">
    <property type="match status" value="1"/>
</dbReference>
<name>A0A3M2L3Z1_9NOCA</name>
<dbReference type="OrthoDB" id="4763034at2"/>
<accession>A0A3M2L3Z1</accession>
<dbReference type="InterPro" id="IPR005152">
    <property type="entry name" value="Lipase_secreted"/>
</dbReference>
<reference evidence="2 3" key="1">
    <citation type="submission" date="2018-10" db="EMBL/GenBank/DDBJ databases">
        <title>Isolation from cow dung.</title>
        <authorList>
            <person name="Ling L."/>
        </authorList>
    </citation>
    <scope>NUCLEOTIDE SEQUENCE [LARGE SCALE GENOMIC DNA]</scope>
    <source>
        <strain evidence="2 3">NEAU-LL90</strain>
    </source>
</reference>
<dbReference type="RefSeq" id="WP_122189380.1">
    <property type="nucleotide sequence ID" value="NZ_RFFH01000007.1"/>
</dbReference>
<comment type="caution">
    <text evidence="2">The sequence shown here is derived from an EMBL/GenBank/DDBJ whole genome shotgun (WGS) entry which is preliminary data.</text>
</comment>
<gene>
    <name evidence="2" type="ORF">EBN03_18975</name>
</gene>
<dbReference type="PIRSF" id="PIRSF029171">
    <property type="entry name" value="Esterase_LipA"/>
    <property type="match status" value="1"/>
</dbReference>